<organism evidence="7 8">
    <name type="scientific">Passalora fulva</name>
    <name type="common">Tomato leaf mold</name>
    <name type="synonym">Cladosporium fulvum</name>
    <dbReference type="NCBI Taxonomy" id="5499"/>
    <lineage>
        <taxon>Eukaryota</taxon>
        <taxon>Fungi</taxon>
        <taxon>Dikarya</taxon>
        <taxon>Ascomycota</taxon>
        <taxon>Pezizomycotina</taxon>
        <taxon>Dothideomycetes</taxon>
        <taxon>Dothideomycetidae</taxon>
        <taxon>Mycosphaerellales</taxon>
        <taxon>Mycosphaerellaceae</taxon>
        <taxon>Fulvia</taxon>
    </lineage>
</organism>
<feature type="transmembrane region" description="Helical" evidence="6">
    <location>
        <begin position="602"/>
        <end position="626"/>
    </location>
</feature>
<dbReference type="EMBL" id="CP090170">
    <property type="protein sequence ID" value="UJO21003.1"/>
    <property type="molecule type" value="Genomic_DNA"/>
</dbReference>
<feature type="transmembrane region" description="Helical" evidence="6">
    <location>
        <begin position="80"/>
        <end position="105"/>
    </location>
</feature>
<dbReference type="PANTHER" id="PTHR11616:SF240">
    <property type="entry name" value="BLOATED TUBULES, ISOFORM B-RELATED"/>
    <property type="match status" value="1"/>
</dbReference>
<sequence length="708" mass="77467">MVNSPSQTLDKMVKIPKVGNPVTAIRNAFTVKPEQKSEDGRDQWQSRTSYLLASMCGAIGFRNLLRFPSQVFNNNGLQWFIPYFMALALLAIPVLILEVSIGSALRGGPILAWNAVNKRSRGVGLGNLWVTALVCLYYVPMLSWVLRFFRASFESPLPWEGRVAEFYEQTVVANVAPIPATAAEAIEQGVMMSYPGAGLIGEQVGWTAFSWVVIWLCLFNGVKTTGKVVYFTMGLPILIVVVLIVRSATLPNAIDGIRLYVGEFNAGQLAGGQIWQDALGQVFYSTGVGFGYYTAYASYNSRNANAVQDSIIICCCNSLFEIACGFAVFGVVGFLGMTPESTGRVGSFVLGFITLPEGLALMPGAQVWSVIFFFTLFMLAVSSAFVMTDAMVTVVHDSDWGRKWPRVYITTGVIICGFLVSMIYNTQFGSYLLDAVDLNTNNIVLPFAVFAECYAATIIYRSVDVIGQCGVPAFAVHQLGYIGGMIGGLALAHMVSIPGGIAFGFGLYFVCFAVSVLLAKTPDSMPPRFWSNNTLLCRAWWLAAYSGNQLVRDLNVSVATGKNWPLTWYWPLSLRYISCPILAIVFSFSYPSFIAVRSDPLMVFAFVMGHLAILTIVSLFIVPQWLSPIIPAERRHEGDRGYAPQVVFGADDVRLTTGVEANRSSSDDSTVGKKEMDMAADQRLSVNELRGVDSQAQEVVDPLRASRK</sequence>
<evidence type="ECO:0000313" key="7">
    <source>
        <dbReference type="EMBL" id="UJO21003.1"/>
    </source>
</evidence>
<comment type="subcellular location">
    <subcellularLocation>
        <location evidence="1">Membrane</location>
        <topology evidence="1">Multi-pass membrane protein</topology>
    </subcellularLocation>
</comment>
<evidence type="ECO:0000256" key="4">
    <source>
        <dbReference type="ARBA" id="ARBA00022989"/>
    </source>
</evidence>
<feature type="transmembrane region" description="Helical" evidence="6">
    <location>
        <begin position="576"/>
        <end position="596"/>
    </location>
</feature>
<keyword evidence="4 6" id="KW-1133">Transmembrane helix</keyword>
<name>A0A9Q8PEI3_PASFU</name>
<dbReference type="RefSeq" id="XP_047765369.1">
    <property type="nucleotide sequence ID" value="XM_047909970.1"/>
</dbReference>
<feature type="transmembrane region" description="Helical" evidence="6">
    <location>
        <begin position="204"/>
        <end position="222"/>
    </location>
</feature>
<reference evidence="7" key="1">
    <citation type="submission" date="2021-12" db="EMBL/GenBank/DDBJ databases">
        <authorList>
            <person name="Zaccaron A."/>
            <person name="Stergiopoulos I."/>
        </authorList>
    </citation>
    <scope>NUCLEOTIDE SEQUENCE</scope>
    <source>
        <strain evidence="7">Race5_Kim</strain>
    </source>
</reference>
<feature type="transmembrane region" description="Helical" evidence="6">
    <location>
        <begin position="229"/>
        <end position="249"/>
    </location>
</feature>
<evidence type="ECO:0000256" key="1">
    <source>
        <dbReference type="ARBA" id="ARBA00004141"/>
    </source>
</evidence>
<dbReference type="PANTHER" id="PTHR11616">
    <property type="entry name" value="SODIUM/CHLORIDE DEPENDENT TRANSPORTER"/>
    <property type="match status" value="1"/>
</dbReference>
<dbReference type="PRINTS" id="PR00176">
    <property type="entry name" value="NANEUSMPORT"/>
</dbReference>
<dbReference type="CDD" id="cd11554">
    <property type="entry name" value="SLC6sbd_u2"/>
    <property type="match status" value="1"/>
</dbReference>
<dbReference type="PROSITE" id="PS50267">
    <property type="entry name" value="NA_NEUROTRAN_SYMP_3"/>
    <property type="match status" value="1"/>
</dbReference>
<keyword evidence="3 6" id="KW-0812">Transmembrane</keyword>
<keyword evidence="8" id="KW-1185">Reference proteome</keyword>
<dbReference type="GO" id="GO:0005886">
    <property type="term" value="C:plasma membrane"/>
    <property type="evidence" value="ECO:0007669"/>
    <property type="project" value="TreeGrafter"/>
</dbReference>
<keyword evidence="5 6" id="KW-0472">Membrane</keyword>
<feature type="transmembrane region" description="Helical" evidence="6">
    <location>
        <begin position="407"/>
        <end position="424"/>
    </location>
</feature>
<feature type="transmembrane region" description="Helical" evidence="6">
    <location>
        <begin position="371"/>
        <end position="395"/>
    </location>
</feature>
<dbReference type="InterPro" id="IPR000175">
    <property type="entry name" value="Na/ntran_symport"/>
</dbReference>
<gene>
    <name evidence="7" type="ORF">CLAFUR5_10822</name>
</gene>
<proteinExistence type="predicted"/>
<feature type="transmembrane region" description="Helical" evidence="6">
    <location>
        <begin position="501"/>
        <end position="519"/>
    </location>
</feature>
<dbReference type="AlphaFoldDB" id="A0A9Q8PEI3"/>
<dbReference type="InterPro" id="IPR037272">
    <property type="entry name" value="SNS_sf"/>
</dbReference>
<dbReference type="OrthoDB" id="6581954at2759"/>
<evidence type="ECO:0000256" key="2">
    <source>
        <dbReference type="ARBA" id="ARBA00022448"/>
    </source>
</evidence>
<evidence type="ECO:0000313" key="8">
    <source>
        <dbReference type="Proteomes" id="UP000756132"/>
    </source>
</evidence>
<feature type="transmembrane region" description="Helical" evidence="6">
    <location>
        <begin position="444"/>
        <end position="463"/>
    </location>
</feature>
<dbReference type="Pfam" id="PF00209">
    <property type="entry name" value="SNF"/>
    <property type="match status" value="1"/>
</dbReference>
<accession>A0A9Q8PEI3</accession>
<evidence type="ECO:0000256" key="5">
    <source>
        <dbReference type="ARBA" id="ARBA00023136"/>
    </source>
</evidence>
<protein>
    <submittedName>
        <fullName evidence="7">Sodium- and chloride-dependent GABA transporter 1</fullName>
    </submittedName>
</protein>
<dbReference type="GeneID" id="71990700"/>
<feature type="transmembrane region" description="Helical" evidence="6">
    <location>
        <begin position="475"/>
        <end position="495"/>
    </location>
</feature>
<feature type="transmembrane region" description="Helical" evidence="6">
    <location>
        <begin position="310"/>
        <end position="335"/>
    </location>
</feature>
<dbReference type="GO" id="GO:0035725">
    <property type="term" value="P:sodium ion transmembrane transport"/>
    <property type="evidence" value="ECO:0007669"/>
    <property type="project" value="TreeGrafter"/>
</dbReference>
<dbReference type="Proteomes" id="UP000756132">
    <property type="component" value="Chromosome 8"/>
</dbReference>
<keyword evidence="2" id="KW-0813">Transport</keyword>
<dbReference type="KEGG" id="ffu:CLAFUR5_10822"/>
<reference evidence="7" key="2">
    <citation type="journal article" date="2022" name="Microb. Genom.">
        <title>A chromosome-scale genome assembly of the tomato pathogen Cladosporium fulvum reveals a compartmentalized genome architecture and the presence of a dispensable chromosome.</title>
        <authorList>
            <person name="Zaccaron A.Z."/>
            <person name="Chen L.H."/>
            <person name="Samaras A."/>
            <person name="Stergiopoulos I."/>
        </authorList>
    </citation>
    <scope>NUCLEOTIDE SEQUENCE</scope>
    <source>
        <strain evidence="7">Race5_Kim</strain>
    </source>
</reference>
<evidence type="ECO:0000256" key="3">
    <source>
        <dbReference type="ARBA" id="ARBA00022692"/>
    </source>
</evidence>
<dbReference type="SUPFAM" id="SSF161070">
    <property type="entry name" value="SNF-like"/>
    <property type="match status" value="1"/>
</dbReference>
<evidence type="ECO:0000256" key="6">
    <source>
        <dbReference type="SAM" id="Phobius"/>
    </source>
</evidence>
<feature type="transmembrane region" description="Helical" evidence="6">
    <location>
        <begin position="126"/>
        <end position="149"/>
    </location>
</feature>